<dbReference type="AlphaFoldDB" id="A0A443HKQ9"/>
<dbReference type="PANTHER" id="PTHR23028:SF134">
    <property type="entry name" value="PUTATIVE (AFU_ORTHOLOGUE AFUA_4G08520)-RELATED"/>
    <property type="match status" value="1"/>
</dbReference>
<feature type="transmembrane region" description="Helical" evidence="1">
    <location>
        <begin position="414"/>
        <end position="439"/>
    </location>
</feature>
<protein>
    <submittedName>
        <fullName evidence="3">Acyltransferase 3</fullName>
    </submittedName>
</protein>
<dbReference type="GeneID" id="39600694"/>
<feature type="transmembrane region" description="Helical" evidence="1">
    <location>
        <begin position="199"/>
        <end position="217"/>
    </location>
</feature>
<dbReference type="RefSeq" id="XP_028482039.1">
    <property type="nucleotide sequence ID" value="XM_028631417.1"/>
</dbReference>
<feature type="domain" description="Acyltransferase 3" evidence="2">
    <location>
        <begin position="6"/>
        <end position="432"/>
    </location>
</feature>
<evidence type="ECO:0000256" key="1">
    <source>
        <dbReference type="SAM" id="Phobius"/>
    </source>
</evidence>
<feature type="transmembrane region" description="Helical" evidence="1">
    <location>
        <begin position="59"/>
        <end position="78"/>
    </location>
</feature>
<sequence>MKERVLWLDGLRGVASAIVALFHAKSFEPQSVLGFLFNSYWDEPAEENRRFIQLPPIRLLFSGASMVALFMVISGYAISLPLLQSRGDTLTNVLANNDGFFRRLASAATRRIFRIYLPCIVIIFVSQFLYFCGIYQWEPPSDDWVWGLKPFTAPLSHIHYALWHVLHLLDISNHGIDINFVRPRPDFANLNYQLWTMPVEIRGSCMVYLLILTFAFWRPRPRYLALIAVAAYWLYIGQWDLFAFVAGMLLGEGHVSDHCGPAGEIELPCNHSETRRAVTDVWTKFKVLIGRFLPAASFVLGIYLLCMCHADKVSPEYRFLLAIQSPSWDHPEMFSRCWRSIGATLAIYAIRESALLQSPLNSQPVQYLGEISFPLYVIHVMVYFIFKRPVRSMLWFIVTQTPYPGTVEASRTHPVAFCMAFGGSVVVCLMIMVLVAELWNRFVDRKCMMLARRFEKWVTS</sequence>
<organism evidence="3 4">
    <name type="scientific">Byssochlamys spectabilis</name>
    <name type="common">Paecilomyces variotii</name>
    <dbReference type="NCBI Taxonomy" id="264951"/>
    <lineage>
        <taxon>Eukaryota</taxon>
        <taxon>Fungi</taxon>
        <taxon>Dikarya</taxon>
        <taxon>Ascomycota</taxon>
        <taxon>Pezizomycotina</taxon>
        <taxon>Eurotiomycetes</taxon>
        <taxon>Eurotiomycetidae</taxon>
        <taxon>Eurotiales</taxon>
        <taxon>Thermoascaceae</taxon>
        <taxon>Paecilomyces</taxon>
    </lineage>
</organism>
<evidence type="ECO:0000259" key="2">
    <source>
        <dbReference type="Pfam" id="PF01757"/>
    </source>
</evidence>
<dbReference type="InterPro" id="IPR050879">
    <property type="entry name" value="Acyltransferase_3"/>
</dbReference>
<dbReference type="STRING" id="264951.A0A443HKQ9"/>
<dbReference type="InterPro" id="IPR002656">
    <property type="entry name" value="Acyl_transf_3_dom"/>
</dbReference>
<accession>A0A443HKQ9</accession>
<keyword evidence="1" id="KW-1133">Transmembrane helix</keyword>
<feature type="transmembrane region" description="Helical" evidence="1">
    <location>
        <begin position="288"/>
        <end position="308"/>
    </location>
</feature>
<keyword evidence="1" id="KW-0812">Transmembrane</keyword>
<keyword evidence="1" id="KW-0472">Membrane</keyword>
<comment type="caution">
    <text evidence="3">The sequence shown here is derived from an EMBL/GenBank/DDBJ whole genome shotgun (WGS) entry which is preliminary data.</text>
</comment>
<evidence type="ECO:0000313" key="4">
    <source>
        <dbReference type="Proteomes" id="UP000283841"/>
    </source>
</evidence>
<gene>
    <name evidence="3" type="ORF">C8Q69DRAFT_479007</name>
</gene>
<reference evidence="3 4" key="1">
    <citation type="journal article" date="2018" name="Front. Microbiol.">
        <title>Genomic and genetic insights into a cosmopolitan fungus, Paecilomyces variotii (Eurotiales).</title>
        <authorList>
            <person name="Urquhart A.S."/>
            <person name="Mondo S.J."/>
            <person name="Makela M.R."/>
            <person name="Hane J.K."/>
            <person name="Wiebenga A."/>
            <person name="He G."/>
            <person name="Mihaltcheva S."/>
            <person name="Pangilinan J."/>
            <person name="Lipzen A."/>
            <person name="Barry K."/>
            <person name="de Vries R.P."/>
            <person name="Grigoriev I.V."/>
            <person name="Idnurm A."/>
        </authorList>
    </citation>
    <scope>NUCLEOTIDE SEQUENCE [LARGE SCALE GENOMIC DNA]</scope>
    <source>
        <strain evidence="3 4">CBS 101075</strain>
    </source>
</reference>
<feature type="transmembrane region" description="Helical" evidence="1">
    <location>
        <begin position="224"/>
        <end position="246"/>
    </location>
</feature>
<dbReference type="VEuPathDB" id="FungiDB:C8Q69DRAFT_479007"/>
<keyword evidence="3" id="KW-0808">Transferase</keyword>
<dbReference type="EMBL" id="RCNU01000013">
    <property type="protein sequence ID" value="RWQ92394.1"/>
    <property type="molecule type" value="Genomic_DNA"/>
</dbReference>
<feature type="transmembrane region" description="Helical" evidence="1">
    <location>
        <begin position="112"/>
        <end position="137"/>
    </location>
</feature>
<feature type="transmembrane region" description="Helical" evidence="1">
    <location>
        <begin position="367"/>
        <end position="386"/>
    </location>
</feature>
<proteinExistence type="predicted"/>
<dbReference type="Proteomes" id="UP000283841">
    <property type="component" value="Unassembled WGS sequence"/>
</dbReference>
<name>A0A443HKQ9_BYSSP</name>
<keyword evidence="3" id="KW-0012">Acyltransferase</keyword>
<dbReference type="GO" id="GO:0016747">
    <property type="term" value="F:acyltransferase activity, transferring groups other than amino-acyl groups"/>
    <property type="evidence" value="ECO:0007669"/>
    <property type="project" value="InterPro"/>
</dbReference>
<dbReference type="PANTHER" id="PTHR23028">
    <property type="entry name" value="ACETYLTRANSFERASE"/>
    <property type="match status" value="1"/>
</dbReference>
<keyword evidence="4" id="KW-1185">Reference proteome</keyword>
<dbReference type="Pfam" id="PF01757">
    <property type="entry name" value="Acyl_transf_3"/>
    <property type="match status" value="1"/>
</dbReference>
<evidence type="ECO:0000313" key="3">
    <source>
        <dbReference type="EMBL" id="RWQ92394.1"/>
    </source>
</evidence>